<organism evidence="1 2">
    <name type="scientific">Brassica cretica</name>
    <name type="common">Mustard</name>
    <dbReference type="NCBI Taxonomy" id="69181"/>
    <lineage>
        <taxon>Eukaryota</taxon>
        <taxon>Viridiplantae</taxon>
        <taxon>Streptophyta</taxon>
        <taxon>Embryophyta</taxon>
        <taxon>Tracheophyta</taxon>
        <taxon>Spermatophyta</taxon>
        <taxon>Magnoliopsida</taxon>
        <taxon>eudicotyledons</taxon>
        <taxon>Gunneridae</taxon>
        <taxon>Pentapetalae</taxon>
        <taxon>rosids</taxon>
        <taxon>malvids</taxon>
        <taxon>Brassicales</taxon>
        <taxon>Brassicaceae</taxon>
        <taxon>Brassiceae</taxon>
        <taxon>Brassica</taxon>
    </lineage>
</organism>
<dbReference type="Proteomes" id="UP000266723">
    <property type="component" value="Unassembled WGS sequence"/>
</dbReference>
<gene>
    <name evidence="1" type="ORF">DY000_02020319</name>
</gene>
<keyword evidence="2" id="KW-1185">Reference proteome</keyword>
<name>A0ABQ7E2T3_BRACR</name>
<evidence type="ECO:0008006" key="3">
    <source>
        <dbReference type="Google" id="ProtNLM"/>
    </source>
</evidence>
<reference evidence="1 2" key="1">
    <citation type="journal article" date="2020" name="BMC Genomics">
        <title>Intraspecific diversification of the crop wild relative Brassica cretica Lam. using demographic model selection.</title>
        <authorList>
            <person name="Kioukis A."/>
            <person name="Michalopoulou V.A."/>
            <person name="Briers L."/>
            <person name="Pirintsos S."/>
            <person name="Studholme D.J."/>
            <person name="Pavlidis P."/>
            <person name="Sarris P.F."/>
        </authorList>
    </citation>
    <scope>NUCLEOTIDE SEQUENCE [LARGE SCALE GENOMIC DNA]</scope>
    <source>
        <strain evidence="2">cv. PFS-1207/04</strain>
    </source>
</reference>
<evidence type="ECO:0000313" key="1">
    <source>
        <dbReference type="EMBL" id="KAF3591112.1"/>
    </source>
</evidence>
<dbReference type="EMBL" id="QGKV02000299">
    <property type="protein sequence ID" value="KAF3591112.1"/>
    <property type="molecule type" value="Genomic_DNA"/>
</dbReference>
<sequence length="159" mass="18478">MCKPSTEKCHMCNNLLFTLRTDMNFEYQCGLCNQFFTGFRYEFGPYVTIDVRCASISDSLDHESHPHRLYYSTLNYRRCSRCEDKTHHIFSCDECDEYKLDGKCAMLPNKAPMKKLKDPRNGSLYWYGLDMNSGWITEWIEGSHEGCGRPPIFPTPNGA</sequence>
<dbReference type="PANTHER" id="PTHR32410:SF162">
    <property type="entry name" value="CHP-RICH ZINC FINGER PROTEIN-LIKE-RELATED"/>
    <property type="match status" value="1"/>
</dbReference>
<dbReference type="InterPro" id="IPR046349">
    <property type="entry name" value="C1-like_sf"/>
</dbReference>
<accession>A0ABQ7E2T3</accession>
<dbReference type="PANTHER" id="PTHR32410">
    <property type="entry name" value="CYSTEINE/HISTIDINE-RICH C1 DOMAIN FAMILY PROTEIN"/>
    <property type="match status" value="1"/>
</dbReference>
<dbReference type="InterPro" id="IPR053192">
    <property type="entry name" value="Vacuole_Formation_Reg"/>
</dbReference>
<dbReference type="SUPFAM" id="SSF57889">
    <property type="entry name" value="Cysteine-rich domain"/>
    <property type="match status" value="1"/>
</dbReference>
<comment type="caution">
    <text evidence="1">The sequence shown here is derived from an EMBL/GenBank/DDBJ whole genome shotgun (WGS) entry which is preliminary data.</text>
</comment>
<proteinExistence type="predicted"/>
<protein>
    <recommendedName>
        <fullName evidence="3">DC1 domain-containing protein</fullName>
    </recommendedName>
</protein>
<evidence type="ECO:0000313" key="2">
    <source>
        <dbReference type="Proteomes" id="UP000266723"/>
    </source>
</evidence>